<dbReference type="Proteomes" id="UP000324517">
    <property type="component" value="Unassembled WGS sequence"/>
</dbReference>
<dbReference type="OrthoDB" id="2435598at2"/>
<evidence type="ECO:0000259" key="2">
    <source>
        <dbReference type="Pfam" id="PF13559"/>
    </source>
</evidence>
<keyword evidence="1" id="KW-0812">Transmembrane</keyword>
<dbReference type="InterPro" id="IPR025403">
    <property type="entry name" value="TgpA-like_C"/>
</dbReference>
<keyword evidence="1" id="KW-0472">Membrane</keyword>
<keyword evidence="1" id="KW-1133">Transmembrane helix</keyword>
<accession>A0A5D4TEV4</accession>
<name>A0A5D4TEV4_9BACI</name>
<dbReference type="Pfam" id="PF13559">
    <property type="entry name" value="DUF4129"/>
    <property type="match status" value="1"/>
</dbReference>
<evidence type="ECO:0000313" key="3">
    <source>
        <dbReference type="EMBL" id="TYS73042.1"/>
    </source>
</evidence>
<evidence type="ECO:0000256" key="1">
    <source>
        <dbReference type="SAM" id="Phobius"/>
    </source>
</evidence>
<reference evidence="3 4" key="1">
    <citation type="submission" date="2019-08" db="EMBL/GenBank/DDBJ databases">
        <title>Bacillus genomes from the desert of Cuatro Cienegas, Coahuila.</title>
        <authorList>
            <person name="Olmedo-Alvarez G."/>
        </authorList>
    </citation>
    <scope>NUCLEOTIDE SEQUENCE [LARGE SCALE GENOMIC DNA]</scope>
    <source>
        <strain evidence="3 4">CH98b_3T</strain>
    </source>
</reference>
<dbReference type="RefSeq" id="WP_148978965.1">
    <property type="nucleotide sequence ID" value="NZ_JBNILM010000002.1"/>
</dbReference>
<feature type="transmembrane region" description="Helical" evidence="1">
    <location>
        <begin position="63"/>
        <end position="84"/>
    </location>
</feature>
<protein>
    <submittedName>
        <fullName evidence="3">DUF4129 domain-containing protein</fullName>
    </submittedName>
</protein>
<feature type="domain" description="Protein-glutamine gamma-glutamyltransferase-like C-terminal" evidence="2">
    <location>
        <begin position="138"/>
        <end position="198"/>
    </location>
</feature>
<comment type="caution">
    <text evidence="3">The sequence shown here is derived from an EMBL/GenBank/DDBJ whole genome shotgun (WGS) entry which is preliminary data.</text>
</comment>
<evidence type="ECO:0000313" key="4">
    <source>
        <dbReference type="Proteomes" id="UP000324517"/>
    </source>
</evidence>
<dbReference type="EMBL" id="VTET01000003">
    <property type="protein sequence ID" value="TYS73042.1"/>
    <property type="molecule type" value="Genomic_DNA"/>
</dbReference>
<proteinExistence type="predicted"/>
<dbReference type="AlphaFoldDB" id="A0A5D4TEV4"/>
<gene>
    <name evidence="3" type="ORF">FZC75_08265</name>
</gene>
<sequence length="211" mass="25185">MLTEPEAREQLEEILDQQEYQVYYADTRNTLQIWWDEFKAWLADLLSRLFPSMENTSGTAGNIMILVIILVIVILGAFVITYLAKNNSFGRNKKNKPFQSGVELDWSFQQHVNEAEKFEEVGDFSLATRHLFLGLLLNFHERQWLEAKIWKTNWEYYDELRREQKELAEFFFDFALLFDRATYGKQKIEKDDYLSFRDIALKWVNDAQQEI</sequence>
<organism evidence="3 4">
    <name type="scientific">Sutcliffiella horikoshii</name>
    <dbReference type="NCBI Taxonomy" id="79883"/>
    <lineage>
        <taxon>Bacteria</taxon>
        <taxon>Bacillati</taxon>
        <taxon>Bacillota</taxon>
        <taxon>Bacilli</taxon>
        <taxon>Bacillales</taxon>
        <taxon>Bacillaceae</taxon>
        <taxon>Sutcliffiella</taxon>
    </lineage>
</organism>